<name>A0AAN9M0K9_CANGL</name>
<comment type="caution">
    <text evidence="1">The sequence shown here is derived from an EMBL/GenBank/DDBJ whole genome shotgun (WGS) entry which is preliminary data.</text>
</comment>
<protein>
    <submittedName>
        <fullName evidence="1">Uncharacterized protein</fullName>
    </submittedName>
</protein>
<accession>A0AAN9M0K9</accession>
<evidence type="ECO:0000313" key="1">
    <source>
        <dbReference type="EMBL" id="KAK7343914.1"/>
    </source>
</evidence>
<keyword evidence="2" id="KW-1185">Reference proteome</keyword>
<sequence>MDEQQYSRYSTMSFTELLCQDEKIFQVNNTWVPITPEKPILLRSNPVSDWPDNQMGRANYQTFPIPGSDHMKEKLLHYYGPDQNHHLIGQTDQTGENKNFDCNLTDRNSVLNHIAGSYTQPWHYDNGSNSNPLELLFKKNATNMTSVNRNSDASINMAAGNSLLPKFYPQASSDSQTNWRASYLRHLMVISFLLQLIQREILVVTMPS</sequence>
<proteinExistence type="predicted"/>
<reference evidence="1 2" key="1">
    <citation type="submission" date="2024-01" db="EMBL/GenBank/DDBJ databases">
        <title>The genomes of 5 underutilized Papilionoideae crops provide insights into root nodulation and disease resistanc.</title>
        <authorList>
            <person name="Jiang F."/>
        </authorList>
    </citation>
    <scope>NUCLEOTIDE SEQUENCE [LARGE SCALE GENOMIC DNA]</scope>
    <source>
        <strain evidence="1">LVBAO_FW01</strain>
        <tissue evidence="1">Leaves</tissue>
    </source>
</reference>
<organism evidence="1 2">
    <name type="scientific">Canavalia gladiata</name>
    <name type="common">Sword bean</name>
    <name type="synonym">Dolichos gladiatus</name>
    <dbReference type="NCBI Taxonomy" id="3824"/>
    <lineage>
        <taxon>Eukaryota</taxon>
        <taxon>Viridiplantae</taxon>
        <taxon>Streptophyta</taxon>
        <taxon>Embryophyta</taxon>
        <taxon>Tracheophyta</taxon>
        <taxon>Spermatophyta</taxon>
        <taxon>Magnoliopsida</taxon>
        <taxon>eudicotyledons</taxon>
        <taxon>Gunneridae</taxon>
        <taxon>Pentapetalae</taxon>
        <taxon>rosids</taxon>
        <taxon>fabids</taxon>
        <taxon>Fabales</taxon>
        <taxon>Fabaceae</taxon>
        <taxon>Papilionoideae</taxon>
        <taxon>50 kb inversion clade</taxon>
        <taxon>NPAAA clade</taxon>
        <taxon>indigoferoid/millettioid clade</taxon>
        <taxon>Phaseoleae</taxon>
        <taxon>Canavalia</taxon>
    </lineage>
</organism>
<dbReference type="EMBL" id="JAYMYQ010000003">
    <property type="protein sequence ID" value="KAK7343914.1"/>
    <property type="molecule type" value="Genomic_DNA"/>
</dbReference>
<dbReference type="AlphaFoldDB" id="A0AAN9M0K9"/>
<dbReference type="Proteomes" id="UP001367508">
    <property type="component" value="Unassembled WGS sequence"/>
</dbReference>
<gene>
    <name evidence="1" type="ORF">VNO77_13036</name>
</gene>
<evidence type="ECO:0000313" key="2">
    <source>
        <dbReference type="Proteomes" id="UP001367508"/>
    </source>
</evidence>